<feature type="domain" description="Response regulatory" evidence="1">
    <location>
        <begin position="10"/>
        <end position="126"/>
    </location>
</feature>
<accession>A0A3B0WT88</accession>
<dbReference type="PROSITE" id="PS50110">
    <property type="entry name" value="RESPONSE_REGULATORY"/>
    <property type="match status" value="1"/>
</dbReference>
<gene>
    <name evidence="5" type="ORF">MNBD_GAMMA04-455</name>
</gene>
<dbReference type="InterPro" id="IPR035965">
    <property type="entry name" value="PAS-like_dom_sf"/>
</dbReference>
<dbReference type="Gene3D" id="3.40.50.2300">
    <property type="match status" value="1"/>
</dbReference>
<dbReference type="InterPro" id="IPR013655">
    <property type="entry name" value="PAS_fold_3"/>
</dbReference>
<dbReference type="Gene3D" id="2.10.70.100">
    <property type="match status" value="1"/>
</dbReference>
<dbReference type="CDD" id="cd00130">
    <property type="entry name" value="PAS"/>
    <property type="match status" value="1"/>
</dbReference>
<dbReference type="SUPFAM" id="SSF55785">
    <property type="entry name" value="PYP-like sensor domain (PAS domain)"/>
    <property type="match status" value="1"/>
</dbReference>
<dbReference type="SMART" id="SM00267">
    <property type="entry name" value="GGDEF"/>
    <property type="match status" value="1"/>
</dbReference>
<protein>
    <submittedName>
        <fullName evidence="5">Diguanylate cyclase/phosphodiesterase (GGDEF &amp; EAL domains) with PAS/PAC sensor(S)</fullName>
    </submittedName>
</protein>
<sequence length="695" mass="78515">MQINVPKKPLILVIFHHETTRMTAVQVLNQAGFQTIDTHDGREGISIFMEKHPDLVIIDTHISTQNDYAVIQAIKKFDQNNAIPILVLTESEDIKTMEYAFEAGATDFTIFSKHLTHLSQRIKYILRTARIEQQLRTNLAQLEHTQKLAKIGYWEWNAEQDIMSGSHVTFDLLGIPKQKSLSLEQFISHVIPKDIPLIHQAISDANQGLSRIAISFRVLQRDGNTIHLECLGNAIFSDSGQLNKISGSIQDITHLHKDESLIEYQNQHDALTGLPNRAFFSKTLEEFFTLRKSSTLSAVIILDIDRFKQININLSQKQGDNLLRGLAQRISRVIRAADFAARLGSDEFAILIKNVQDLSELNLLMNRIMYDLSKPFILNRQEMFISYSLGISVCPNDANDAESLLNHSNISRSIAKTQGGNQFVFYHSGMNAKAQGLLSLENDLRRALKNHQIEVFYQPQVNAKTLMPTGAEALMRWNHPEHGIISPTVFIPLAESTGLIIEIGHYVLQRAILETQKWHEMGFNTMRIGINLSSRQFTQTNLMKDIQTILKQTTLPPQYIDLELTESLAMSDAENNLNILKGLKALGVSLAIDDFGTGYSSLAYLHSFPIDTIKIDQSFVQNLATQEGQSITRTILAMAKSLNLEVIAEGIESDKQASFFHDKHCAIFQGFKYGKPMPSKTFINWLIQKNTIHKK</sequence>
<evidence type="ECO:0000259" key="3">
    <source>
        <dbReference type="PROSITE" id="PS50883"/>
    </source>
</evidence>
<dbReference type="FunFam" id="3.20.20.450:FF:000001">
    <property type="entry name" value="Cyclic di-GMP phosphodiesterase yahA"/>
    <property type="match status" value="1"/>
</dbReference>
<dbReference type="SUPFAM" id="SSF141868">
    <property type="entry name" value="EAL domain-like"/>
    <property type="match status" value="1"/>
</dbReference>
<dbReference type="InterPro" id="IPR001789">
    <property type="entry name" value="Sig_transdc_resp-reg_receiver"/>
</dbReference>
<dbReference type="CDD" id="cd01948">
    <property type="entry name" value="EAL"/>
    <property type="match status" value="1"/>
</dbReference>
<dbReference type="GO" id="GO:0000160">
    <property type="term" value="P:phosphorelay signal transduction system"/>
    <property type="evidence" value="ECO:0007669"/>
    <property type="project" value="InterPro"/>
</dbReference>
<dbReference type="SMART" id="SM00052">
    <property type="entry name" value="EAL"/>
    <property type="match status" value="1"/>
</dbReference>
<feature type="domain" description="GGDEF" evidence="4">
    <location>
        <begin position="295"/>
        <end position="428"/>
    </location>
</feature>
<dbReference type="PROSITE" id="PS50887">
    <property type="entry name" value="GGDEF"/>
    <property type="match status" value="1"/>
</dbReference>
<name>A0A3B0WT88_9ZZZZ</name>
<dbReference type="InterPro" id="IPR035919">
    <property type="entry name" value="EAL_sf"/>
</dbReference>
<dbReference type="Pfam" id="PF00072">
    <property type="entry name" value="Response_reg"/>
    <property type="match status" value="1"/>
</dbReference>
<dbReference type="SMART" id="SM00448">
    <property type="entry name" value="REC"/>
    <property type="match status" value="1"/>
</dbReference>
<evidence type="ECO:0000259" key="4">
    <source>
        <dbReference type="PROSITE" id="PS50887"/>
    </source>
</evidence>
<dbReference type="Gene3D" id="3.30.450.20">
    <property type="entry name" value="PAS domain"/>
    <property type="match status" value="1"/>
</dbReference>
<dbReference type="NCBIfam" id="TIGR00254">
    <property type="entry name" value="GGDEF"/>
    <property type="match status" value="1"/>
</dbReference>
<dbReference type="PANTHER" id="PTHR44757:SF2">
    <property type="entry name" value="BIOFILM ARCHITECTURE MAINTENANCE PROTEIN MBAA"/>
    <property type="match status" value="1"/>
</dbReference>
<proteinExistence type="predicted"/>
<reference evidence="5" key="1">
    <citation type="submission" date="2018-06" db="EMBL/GenBank/DDBJ databases">
        <authorList>
            <person name="Zhirakovskaya E."/>
        </authorList>
    </citation>
    <scope>NUCLEOTIDE SEQUENCE</scope>
</reference>
<dbReference type="AlphaFoldDB" id="A0A3B0WT88"/>
<evidence type="ECO:0000259" key="2">
    <source>
        <dbReference type="PROSITE" id="PS50113"/>
    </source>
</evidence>
<dbReference type="InterPro" id="IPR011006">
    <property type="entry name" value="CheY-like_superfamily"/>
</dbReference>
<dbReference type="InterPro" id="IPR000160">
    <property type="entry name" value="GGDEF_dom"/>
</dbReference>
<organism evidence="5">
    <name type="scientific">hydrothermal vent metagenome</name>
    <dbReference type="NCBI Taxonomy" id="652676"/>
    <lineage>
        <taxon>unclassified sequences</taxon>
        <taxon>metagenomes</taxon>
        <taxon>ecological metagenomes</taxon>
    </lineage>
</organism>
<dbReference type="InterPro" id="IPR001633">
    <property type="entry name" value="EAL_dom"/>
</dbReference>
<dbReference type="Pfam" id="PF00990">
    <property type="entry name" value="GGDEF"/>
    <property type="match status" value="1"/>
</dbReference>
<evidence type="ECO:0000259" key="1">
    <source>
        <dbReference type="PROSITE" id="PS50110"/>
    </source>
</evidence>
<feature type="domain" description="EAL" evidence="3">
    <location>
        <begin position="437"/>
        <end position="690"/>
    </location>
</feature>
<dbReference type="CDD" id="cd01949">
    <property type="entry name" value="GGDEF"/>
    <property type="match status" value="1"/>
</dbReference>
<dbReference type="InterPro" id="IPR000700">
    <property type="entry name" value="PAS-assoc_C"/>
</dbReference>
<feature type="domain" description="PAC" evidence="2">
    <location>
        <begin position="212"/>
        <end position="264"/>
    </location>
</feature>
<dbReference type="SUPFAM" id="SSF55073">
    <property type="entry name" value="Nucleotide cyclase"/>
    <property type="match status" value="1"/>
</dbReference>
<dbReference type="CDD" id="cd00156">
    <property type="entry name" value="REC"/>
    <property type="match status" value="1"/>
</dbReference>
<dbReference type="PROSITE" id="PS50883">
    <property type="entry name" value="EAL"/>
    <property type="match status" value="1"/>
</dbReference>
<dbReference type="InterPro" id="IPR000014">
    <property type="entry name" value="PAS"/>
</dbReference>
<dbReference type="Gene3D" id="3.30.70.270">
    <property type="match status" value="1"/>
</dbReference>
<dbReference type="PROSITE" id="PS50113">
    <property type="entry name" value="PAC"/>
    <property type="match status" value="1"/>
</dbReference>
<dbReference type="PANTHER" id="PTHR44757">
    <property type="entry name" value="DIGUANYLATE CYCLASE DGCP"/>
    <property type="match status" value="1"/>
</dbReference>
<dbReference type="InterPro" id="IPR052155">
    <property type="entry name" value="Biofilm_reg_signaling"/>
</dbReference>
<dbReference type="Gene3D" id="3.20.20.450">
    <property type="entry name" value="EAL domain"/>
    <property type="match status" value="1"/>
</dbReference>
<dbReference type="Pfam" id="PF08447">
    <property type="entry name" value="PAS_3"/>
    <property type="match status" value="1"/>
</dbReference>
<dbReference type="InterPro" id="IPR029787">
    <property type="entry name" value="Nucleotide_cyclase"/>
</dbReference>
<dbReference type="InterPro" id="IPR043128">
    <property type="entry name" value="Rev_trsase/Diguanyl_cyclase"/>
</dbReference>
<evidence type="ECO:0000313" key="5">
    <source>
        <dbReference type="EMBL" id="VAW47526.1"/>
    </source>
</evidence>
<dbReference type="EMBL" id="UOFB01000205">
    <property type="protein sequence ID" value="VAW47526.1"/>
    <property type="molecule type" value="Genomic_DNA"/>
</dbReference>
<dbReference type="Pfam" id="PF00563">
    <property type="entry name" value="EAL"/>
    <property type="match status" value="1"/>
</dbReference>
<dbReference type="SUPFAM" id="SSF52172">
    <property type="entry name" value="CheY-like"/>
    <property type="match status" value="1"/>
</dbReference>